<dbReference type="InterPro" id="IPR000001">
    <property type="entry name" value="Kringle"/>
</dbReference>
<evidence type="ECO:0000313" key="5">
    <source>
        <dbReference type="EMBL" id="KAK8732191.1"/>
    </source>
</evidence>
<evidence type="ECO:0000259" key="4">
    <source>
        <dbReference type="PROSITE" id="PS50070"/>
    </source>
</evidence>
<dbReference type="AlphaFoldDB" id="A0AAW0WJB0"/>
<comment type="caution">
    <text evidence="5">The sequence shown here is derived from an EMBL/GenBank/DDBJ whole genome shotgun (WGS) entry which is preliminary data.</text>
</comment>
<dbReference type="SUPFAM" id="SSF57440">
    <property type="entry name" value="Kringle-like"/>
    <property type="match status" value="1"/>
</dbReference>
<accession>A0AAW0WJB0</accession>
<dbReference type="Gene3D" id="2.40.20.10">
    <property type="entry name" value="Plasminogen Kringle 4"/>
    <property type="match status" value="1"/>
</dbReference>
<evidence type="ECO:0000256" key="3">
    <source>
        <dbReference type="PROSITE-ProRule" id="PRU00121"/>
    </source>
</evidence>
<gene>
    <name evidence="5" type="ORF">OTU49_007230</name>
</gene>
<dbReference type="Proteomes" id="UP001445076">
    <property type="component" value="Unassembled WGS sequence"/>
</dbReference>
<evidence type="ECO:0000313" key="6">
    <source>
        <dbReference type="Proteomes" id="UP001445076"/>
    </source>
</evidence>
<dbReference type="EMBL" id="JARKIK010000058">
    <property type="protein sequence ID" value="KAK8732191.1"/>
    <property type="molecule type" value="Genomic_DNA"/>
</dbReference>
<name>A0AAW0WJB0_CHEQU</name>
<feature type="domain" description="Kringle" evidence="4">
    <location>
        <begin position="80"/>
        <end position="150"/>
    </location>
</feature>
<organism evidence="5 6">
    <name type="scientific">Cherax quadricarinatus</name>
    <name type="common">Australian red claw crayfish</name>
    <dbReference type="NCBI Taxonomy" id="27406"/>
    <lineage>
        <taxon>Eukaryota</taxon>
        <taxon>Metazoa</taxon>
        <taxon>Ecdysozoa</taxon>
        <taxon>Arthropoda</taxon>
        <taxon>Crustacea</taxon>
        <taxon>Multicrustacea</taxon>
        <taxon>Malacostraca</taxon>
        <taxon>Eumalacostraca</taxon>
        <taxon>Eucarida</taxon>
        <taxon>Decapoda</taxon>
        <taxon>Pleocyemata</taxon>
        <taxon>Astacidea</taxon>
        <taxon>Parastacoidea</taxon>
        <taxon>Parastacidae</taxon>
        <taxon>Cherax</taxon>
    </lineage>
</organism>
<evidence type="ECO:0000256" key="2">
    <source>
        <dbReference type="ARBA" id="ARBA00023157"/>
    </source>
</evidence>
<comment type="caution">
    <text evidence="3">Lacks conserved residue(s) required for the propagation of feature annotation.</text>
</comment>
<feature type="disulfide bond" evidence="3">
    <location>
        <begin position="122"/>
        <end position="145"/>
    </location>
</feature>
<dbReference type="PROSITE" id="PS50070">
    <property type="entry name" value="KRINGLE_2"/>
    <property type="match status" value="1"/>
</dbReference>
<reference evidence="5 6" key="1">
    <citation type="journal article" date="2024" name="BMC Genomics">
        <title>Genome assembly of redclaw crayfish (Cherax quadricarinatus) provides insights into its immune adaptation and hypoxia tolerance.</title>
        <authorList>
            <person name="Liu Z."/>
            <person name="Zheng J."/>
            <person name="Li H."/>
            <person name="Fang K."/>
            <person name="Wang S."/>
            <person name="He J."/>
            <person name="Zhou D."/>
            <person name="Weng S."/>
            <person name="Chi M."/>
            <person name="Gu Z."/>
            <person name="He J."/>
            <person name="Li F."/>
            <person name="Wang M."/>
        </authorList>
    </citation>
    <scope>NUCLEOTIDE SEQUENCE [LARGE SCALE GENOMIC DNA]</scope>
    <source>
        <strain evidence="5">ZL_2023a</strain>
    </source>
</reference>
<dbReference type="InterPro" id="IPR038178">
    <property type="entry name" value="Kringle_sf"/>
</dbReference>
<proteinExistence type="predicted"/>
<dbReference type="InterPro" id="IPR013806">
    <property type="entry name" value="Kringle-like"/>
</dbReference>
<keyword evidence="2 3" id="KW-1015">Disulfide bond</keyword>
<sequence>MRVREARVLLVSLLMTLLMSLLMVGVSSLSFLLEESYRYMFADYDDSWRERECRMTVLGQDYVGGIHTVIKQSRKLFVERNCMKWIEASSLYMDQHRGRRVPVMYDPNNFPGFRLEVNRNYCRNPKGMMPEPFCISEKNRSGEVCYVGLCPVLRQFRSTTSGEEFDSIDLRE</sequence>
<keyword evidence="6" id="KW-1185">Reference proteome</keyword>
<evidence type="ECO:0000256" key="1">
    <source>
        <dbReference type="ARBA" id="ARBA00022572"/>
    </source>
</evidence>
<protein>
    <recommendedName>
        <fullName evidence="4">Kringle domain-containing protein</fullName>
    </recommendedName>
</protein>
<keyword evidence="1 3" id="KW-0420">Kringle</keyword>